<feature type="compositionally biased region" description="Low complexity" evidence="3">
    <location>
        <begin position="454"/>
        <end position="476"/>
    </location>
</feature>
<feature type="compositionally biased region" description="Polar residues" evidence="3">
    <location>
        <begin position="581"/>
        <end position="605"/>
    </location>
</feature>
<protein>
    <recommendedName>
        <fullName evidence="4">RanBD1 domain-containing protein</fullName>
    </recommendedName>
</protein>
<evidence type="ECO:0000256" key="3">
    <source>
        <dbReference type="SAM" id="MobiDB-lite"/>
    </source>
</evidence>
<keyword evidence="2" id="KW-0539">Nucleus</keyword>
<dbReference type="OrthoDB" id="185618at2759"/>
<dbReference type="PANTHER" id="PTHR38697:SF1">
    <property type="entry name" value="NUCLEAR PORE COMPLEX PROTEIN SIMILAR TO S. CEREVISIAE NUP2 (EUROFUNG)"/>
    <property type="match status" value="1"/>
</dbReference>
<feature type="region of interest" description="Disordered" evidence="3">
    <location>
        <begin position="947"/>
        <end position="971"/>
    </location>
</feature>
<name>A0A423W434_9PEZI</name>
<dbReference type="InterPro" id="IPR025574">
    <property type="entry name" value="Nucleoporin_FG_rpt"/>
</dbReference>
<feature type="compositionally biased region" description="Basic and acidic residues" evidence="3">
    <location>
        <begin position="359"/>
        <end position="372"/>
    </location>
</feature>
<feature type="compositionally biased region" description="Polar residues" evidence="3">
    <location>
        <begin position="827"/>
        <end position="837"/>
    </location>
</feature>
<accession>A0A423W434</accession>
<dbReference type="InterPro" id="IPR053074">
    <property type="entry name" value="NPC_Nucleoporin"/>
</dbReference>
<reference evidence="5 6" key="1">
    <citation type="submission" date="2015-09" db="EMBL/GenBank/DDBJ databases">
        <title>Host preference determinants of Valsa canker pathogens revealed by comparative genomics.</title>
        <authorList>
            <person name="Yin Z."/>
            <person name="Huang L."/>
        </authorList>
    </citation>
    <scope>NUCLEOTIDE SEQUENCE [LARGE SCALE GENOMIC DNA]</scope>
    <source>
        <strain evidence="5 6">SXYLt</strain>
    </source>
</reference>
<feature type="compositionally biased region" description="Low complexity" evidence="3">
    <location>
        <begin position="1125"/>
        <end position="1138"/>
    </location>
</feature>
<feature type="compositionally biased region" description="Polar residues" evidence="3">
    <location>
        <begin position="1039"/>
        <end position="1056"/>
    </location>
</feature>
<dbReference type="STRING" id="1230097.A0A423W434"/>
<feature type="compositionally biased region" description="Low complexity" evidence="3">
    <location>
        <begin position="389"/>
        <end position="404"/>
    </location>
</feature>
<comment type="subcellular location">
    <subcellularLocation>
        <location evidence="1">Nucleus</location>
        <location evidence="1">Nuclear pore complex</location>
    </subcellularLocation>
</comment>
<dbReference type="Gene3D" id="2.30.29.30">
    <property type="entry name" value="Pleckstrin-homology domain (PH domain)/Phosphotyrosine-binding domain (PTB)"/>
    <property type="match status" value="1"/>
</dbReference>
<dbReference type="InterPro" id="IPR000156">
    <property type="entry name" value="Ran_bind_dom"/>
</dbReference>
<feature type="compositionally biased region" description="Polar residues" evidence="3">
    <location>
        <begin position="906"/>
        <end position="920"/>
    </location>
</feature>
<evidence type="ECO:0000256" key="1">
    <source>
        <dbReference type="ARBA" id="ARBA00004567"/>
    </source>
</evidence>
<feature type="compositionally biased region" description="Polar residues" evidence="3">
    <location>
        <begin position="947"/>
        <end position="967"/>
    </location>
</feature>
<feature type="compositionally biased region" description="Basic and acidic residues" evidence="3">
    <location>
        <begin position="802"/>
        <end position="812"/>
    </location>
</feature>
<feature type="compositionally biased region" description="Acidic residues" evidence="3">
    <location>
        <begin position="443"/>
        <end position="453"/>
    </location>
</feature>
<dbReference type="CDD" id="cd13170">
    <property type="entry name" value="RanBD_NUP50"/>
    <property type="match status" value="1"/>
</dbReference>
<dbReference type="EMBL" id="LKEB01000062">
    <property type="protein sequence ID" value="ROV98107.1"/>
    <property type="molecule type" value="Genomic_DNA"/>
</dbReference>
<feature type="compositionally biased region" description="Low complexity" evidence="3">
    <location>
        <begin position="896"/>
        <end position="905"/>
    </location>
</feature>
<feature type="compositionally biased region" description="Polar residues" evidence="3">
    <location>
        <begin position="732"/>
        <end position="743"/>
    </location>
</feature>
<dbReference type="Proteomes" id="UP000285146">
    <property type="component" value="Unassembled WGS sequence"/>
</dbReference>
<evidence type="ECO:0000313" key="6">
    <source>
        <dbReference type="Proteomes" id="UP000285146"/>
    </source>
</evidence>
<keyword evidence="6" id="KW-1185">Reference proteome</keyword>
<keyword evidence="2" id="KW-0653">Protein transport</keyword>
<dbReference type="Pfam" id="PF13634">
    <property type="entry name" value="Nucleoporin_FG"/>
    <property type="match status" value="6"/>
</dbReference>
<sequence length="1300" mass="134600">MDASSRQRAPPFSFRAGQSSSFPSGSSSSKLRQEVNDDVSGRAPPRALGSWRTTGPASKAQPAASSVMAGRRIFDRSQTQSRLGNTLRPASHVPANTPGKVFNRSGLTNGSASKFSFAPRIPANSMRESFTAVTPGRTYRGTTADLNGRAMSKTAGSNLFNMRIASPPPELDGEELAKQVPKDPNRVGSVYADEYLSHLVPSELDDLQRRQFFCVLDLRRLKYAATEIFAKKDWRVNIMNFAKEYEKSRSLIMLRYGLYEFKTVPASREVLQKWKQENNVPEEDDEMDDAPGPIANGTSSKSRASTKRRAEDDLTKDSDSAFAAPSPSKRRATDREPLTEFSATTSNAGATPFVKKAKRGAEQLDEPKENQPNKKKSGTLSIFEDVTNSPAKSAASPTKPAPKSIFAQPAKASGQSALSGGFKAPSSGNIFGHLSERNSPEASENEEGSEAESEAVPVSSPAAKAAAPRAAPAATSTLFGAKTNTSTGETSAAASASTKAPSLFDRITKGTDGEPVRSTVFGEDKPADQQPTTGIFSSLKRPASPSSESQPQNKTWNPNTPIKFGAKPSEPAPSIFGAATTEPTSIFANKPTESSGFKFGSTETSKAGGAAPSLFGTQVQDFAKEKEASKPATPSLFGGAAKPTESGTSLFGNASKPTESGTSLFGNASKTPIFGQKPDEQKPADSVVPPTTPGLFGAQTKAASTTPFGNPLDTPGTEAEPKSIFASLNAPAPSTTPASSLFGTANDKPSGPLFGAKSDDKSSATPLFGTKSDDKTSSTPLFGGFGAQPSSNSTVFGAKSTAAEEKKEESAPKRKKPDSDEAGSVFGSGSTEPSSKKFSFGGGAPTPAASLPPKTPAAANGADDAGSIFGAVSQEGQKNYSFGSTPSSTPAPPASKPAETPAPSSLFGTTTPQTEAPKTQPSIFASVAAPSTSFTFGAGTSNTPSSLFGGASNTNKTDSNQPPTISFGSGAAPATSSFTFGAGGDQASFKNPFASGTNGSATPSFDFGATQSQSGNSPFQFGGPSTSTIPPSTSFTFGGDSQTATSGAASNSFTFGANSQPANNAPAPIFGFGATPSQQPPSSNNMFASQPANAAQGIFASSLAPPPGMSTGTNTPLFGGASSVATTPATGTPEPEAAAGKKDNASEQTADEDGKPQEQISLTEGGPGEEDEAVVHEVRAKALRLVPSKADDDDNAGSKDKKGASNWKTEGLGPLRVLKHKTTGAVRILLRAEPRGNIAMNKVVLPEFDYKVDKGAKWVKVPCARDDGKGLETWMLQVKTNEFAVKLAGALEDNKKANKK</sequence>
<dbReference type="InterPro" id="IPR011993">
    <property type="entry name" value="PH-like_dom_sf"/>
</dbReference>
<feature type="region of interest" description="Disordered" evidence="3">
    <location>
        <begin position="1"/>
        <end position="106"/>
    </location>
</feature>
<organism evidence="5 6">
    <name type="scientific">Cytospora leucostoma</name>
    <dbReference type="NCBI Taxonomy" id="1230097"/>
    <lineage>
        <taxon>Eukaryota</taxon>
        <taxon>Fungi</taxon>
        <taxon>Dikarya</taxon>
        <taxon>Ascomycota</taxon>
        <taxon>Pezizomycotina</taxon>
        <taxon>Sordariomycetes</taxon>
        <taxon>Sordariomycetidae</taxon>
        <taxon>Diaporthales</taxon>
        <taxon>Cytosporaceae</taxon>
        <taxon>Cytospora</taxon>
    </lineage>
</organism>
<feature type="compositionally biased region" description="Polar residues" evidence="3">
    <location>
        <begin position="874"/>
        <end position="883"/>
    </location>
</feature>
<feature type="domain" description="RanBD1" evidence="4">
    <location>
        <begin position="1153"/>
        <end position="1287"/>
    </location>
</feature>
<gene>
    <name evidence="5" type="ORF">VPNG_08607</name>
</gene>
<evidence type="ECO:0000256" key="2">
    <source>
        <dbReference type="ARBA" id="ARBA00023132"/>
    </source>
</evidence>
<dbReference type="PANTHER" id="PTHR38697">
    <property type="entry name" value="NUCLEAR PORE COMPLEX PROTEIN SIMILAR TO S. CEREVISIAE NUP2 (EUROFUNG)"/>
    <property type="match status" value="1"/>
</dbReference>
<dbReference type="InParanoid" id="A0A423W434"/>
<keyword evidence="2" id="KW-0813">Transport</keyword>
<dbReference type="PROSITE" id="PS50196">
    <property type="entry name" value="RANBD1"/>
    <property type="match status" value="1"/>
</dbReference>
<feature type="region of interest" description="Disordered" evidence="3">
    <location>
        <begin position="990"/>
        <end position="1210"/>
    </location>
</feature>
<keyword evidence="2" id="KW-0906">Nuclear pore complex</keyword>
<feature type="compositionally biased region" description="Acidic residues" evidence="3">
    <location>
        <begin position="280"/>
        <end position="289"/>
    </location>
</feature>
<feature type="compositionally biased region" description="Basic and acidic residues" evidence="3">
    <location>
        <begin position="308"/>
        <end position="319"/>
    </location>
</feature>
<feature type="compositionally biased region" description="Low complexity" evidence="3">
    <location>
        <begin position="1021"/>
        <end position="1038"/>
    </location>
</feature>
<keyword evidence="2" id="KW-0811">Translocation</keyword>
<keyword evidence="2" id="KW-0509">mRNA transport</keyword>
<dbReference type="Pfam" id="PF00638">
    <property type="entry name" value="Ran_BP1"/>
    <property type="match status" value="1"/>
</dbReference>
<feature type="compositionally biased region" description="Polar residues" evidence="3">
    <location>
        <begin position="994"/>
        <end position="1019"/>
    </location>
</feature>
<dbReference type="SUPFAM" id="SSF50729">
    <property type="entry name" value="PH domain-like"/>
    <property type="match status" value="1"/>
</dbReference>
<comment type="caution">
    <text evidence="5">The sequence shown here is derived from an EMBL/GenBank/DDBJ whole genome shotgun (WGS) entry which is preliminary data.</text>
</comment>
<feature type="compositionally biased region" description="Low complexity" evidence="3">
    <location>
        <begin position="19"/>
        <end position="29"/>
    </location>
</feature>
<feature type="compositionally biased region" description="Low complexity" evidence="3">
    <location>
        <begin position="1057"/>
        <end position="1068"/>
    </location>
</feature>
<feature type="compositionally biased region" description="Polar residues" evidence="3">
    <location>
        <begin position="645"/>
        <end position="670"/>
    </location>
</feature>
<feature type="compositionally biased region" description="Polar residues" evidence="3">
    <location>
        <begin position="1075"/>
        <end position="1093"/>
    </location>
</feature>
<evidence type="ECO:0000313" key="5">
    <source>
        <dbReference type="EMBL" id="ROV98107.1"/>
    </source>
</evidence>
<feature type="compositionally biased region" description="Polar residues" evidence="3">
    <location>
        <begin position="544"/>
        <end position="560"/>
    </location>
</feature>
<proteinExistence type="predicted"/>
<dbReference type="SMART" id="SM00160">
    <property type="entry name" value="RanBD"/>
    <property type="match status" value="1"/>
</dbReference>
<evidence type="ECO:0000259" key="4">
    <source>
        <dbReference type="PROSITE" id="PS50196"/>
    </source>
</evidence>
<dbReference type="GO" id="GO:0005643">
    <property type="term" value="C:nuclear pore"/>
    <property type="evidence" value="ECO:0007669"/>
    <property type="project" value="UniProtKB-SubCell"/>
</dbReference>
<feature type="compositionally biased region" description="Low complexity" evidence="3">
    <location>
        <begin position="483"/>
        <end position="502"/>
    </location>
</feature>
<feature type="region of interest" description="Disordered" evidence="3">
    <location>
        <begin position="278"/>
        <end position="920"/>
    </location>
</feature>
<feature type="compositionally biased region" description="Basic and acidic residues" evidence="3">
    <location>
        <begin position="506"/>
        <end position="515"/>
    </location>
</feature>